<feature type="region of interest" description="Disordered" evidence="1">
    <location>
        <begin position="341"/>
        <end position="375"/>
    </location>
</feature>
<keyword evidence="4" id="KW-1185">Reference proteome</keyword>
<feature type="compositionally biased region" description="Low complexity" evidence="1">
    <location>
        <begin position="361"/>
        <end position="374"/>
    </location>
</feature>
<reference evidence="3 4" key="1">
    <citation type="submission" date="2024-02" db="EMBL/GenBank/DDBJ databases">
        <authorList>
            <person name="Chen Y."/>
            <person name="Shah S."/>
            <person name="Dougan E. K."/>
            <person name="Thang M."/>
            <person name="Chan C."/>
        </authorList>
    </citation>
    <scope>NUCLEOTIDE SEQUENCE [LARGE SCALE GENOMIC DNA]</scope>
</reference>
<proteinExistence type="predicted"/>
<organism evidence="3 4">
    <name type="scientific">Durusdinium trenchii</name>
    <dbReference type="NCBI Taxonomy" id="1381693"/>
    <lineage>
        <taxon>Eukaryota</taxon>
        <taxon>Sar</taxon>
        <taxon>Alveolata</taxon>
        <taxon>Dinophyceae</taxon>
        <taxon>Suessiales</taxon>
        <taxon>Symbiodiniaceae</taxon>
        <taxon>Durusdinium</taxon>
    </lineage>
</organism>
<protein>
    <submittedName>
        <fullName evidence="3">Uncharacterized protein</fullName>
    </submittedName>
</protein>
<evidence type="ECO:0000313" key="3">
    <source>
        <dbReference type="EMBL" id="CAK9071399.1"/>
    </source>
</evidence>
<sequence length="1050" mass="115521">METSILADPTALWILALDLGTFLILAFQCLRCIGSHRWKIVLRECGSHARAMMRIAWSRLRKPQDAEGLQVSAKFHEALVNLMKTGCRLMALALFLRLIAIQGPLLMQKEHQLQPSLDISNMISYPLCCLIVLCPKVLTPRTLDSWYLVMQTLCVFPLLFTEPQDVVNVSLITAFPRMLCGIGARTCFLPILGNLVNCGVAIYQAQEDADGGGGAGGLAQTAELCMVLCGILSMRQGLYENVLMNTRLKSRSIDLEAVSQLLLGFCDAVVEIDGSLKLTEDSRQLSTLLLHNQGEGMTGEGLAGRDFLSFFCQEEPSFGSSMAQLRLALRAFEPWIAHAARKPMPKGRSPVAPDQAPPPRRAAAPGCARRPGAGDTEKKTKVLFGLFFGGVIWVASHAHFILLRHGRAMRGDEAQELWGAVRDSGVRRLGGREVCDFLHVLGACRTFQEHREVAEEVARSLLAAEEFVLELKLWPQTLPMVCQYLAWHLEDRRLLTEFLSQVLAPFWEQYPSAVQGSLLPHHAMAVASACARSYQLPLHILETVRDAICRWAQTNLSCLGPRGLASMALALSRLGPGLGGEEANARLLTQLLGRAQELLDESHGTKPFFRADWLGMFLSALARARCRTELKTLEELLKVHFKRQILAGEAQNLSLCAHAVLKLDLLQVAGIAPLELLAPEVKELRASMRGSSGARSLCLLAHAYGSALVLLPRRSTSHLAQVYDDLLQELLEISPKMKLNNIKVRFQMLTALQCWWLSRCFPSAGRSAGEQDPLPSAPDLASLRRVRHALECVADELPGPEESIGEQDLISTNDHAEESLSESGGQHTLALHVRMLDCLGSNLQVEILHCRFENAKGQSCCLVGIREFQDVGHAALAPLPFELSDVDGRTGVLLFDAESMEIIDVTNFERFTDQNLQGTSLQQLQAGPGGSLDEILLAIQDAVNDAYEKGKEKVGPIDLEELELFSTHLRGTLTLQHDLMLKTLVGTLSLEPKSKLTQQNVAKLEKFAQKKRESKRKRSRGSKGSQGSRSSGDSQLSGSILALRKKNCSL</sequence>
<evidence type="ECO:0000313" key="4">
    <source>
        <dbReference type="Proteomes" id="UP001642484"/>
    </source>
</evidence>
<dbReference type="EMBL" id="CAXAMN010022618">
    <property type="protein sequence ID" value="CAK9071399.1"/>
    <property type="molecule type" value="Genomic_DNA"/>
</dbReference>
<keyword evidence="2" id="KW-0812">Transmembrane</keyword>
<feature type="region of interest" description="Disordered" evidence="1">
    <location>
        <begin position="1006"/>
        <end position="1050"/>
    </location>
</feature>
<feature type="compositionally biased region" description="Basic residues" evidence="1">
    <location>
        <begin position="1012"/>
        <end position="1021"/>
    </location>
</feature>
<feature type="transmembrane region" description="Helical" evidence="2">
    <location>
        <begin position="12"/>
        <end position="33"/>
    </location>
</feature>
<keyword evidence="2" id="KW-1133">Transmembrane helix</keyword>
<feature type="transmembrane region" description="Helical" evidence="2">
    <location>
        <begin position="382"/>
        <end position="402"/>
    </location>
</feature>
<gene>
    <name evidence="3" type="ORF">CCMP2556_LOCUS35096</name>
</gene>
<feature type="compositionally biased region" description="Low complexity" evidence="1">
    <location>
        <begin position="1022"/>
        <end position="1039"/>
    </location>
</feature>
<accession>A0ABP0P6M8</accession>
<evidence type="ECO:0000256" key="2">
    <source>
        <dbReference type="SAM" id="Phobius"/>
    </source>
</evidence>
<keyword evidence="2" id="KW-0472">Membrane</keyword>
<evidence type="ECO:0000256" key="1">
    <source>
        <dbReference type="SAM" id="MobiDB-lite"/>
    </source>
</evidence>
<dbReference type="Proteomes" id="UP001642484">
    <property type="component" value="Unassembled WGS sequence"/>
</dbReference>
<name>A0ABP0P6M8_9DINO</name>
<comment type="caution">
    <text evidence="3">The sequence shown here is derived from an EMBL/GenBank/DDBJ whole genome shotgun (WGS) entry which is preliminary data.</text>
</comment>